<evidence type="ECO:0000313" key="5">
    <source>
        <dbReference type="Proteomes" id="UP001153069"/>
    </source>
</evidence>
<dbReference type="GO" id="GO:0005737">
    <property type="term" value="C:cytoplasm"/>
    <property type="evidence" value="ECO:0007669"/>
    <property type="project" value="InterPro"/>
</dbReference>
<dbReference type="SUPFAM" id="SSF53633">
    <property type="entry name" value="Carbamate kinase-like"/>
    <property type="match status" value="1"/>
</dbReference>
<reference evidence="4" key="1">
    <citation type="submission" date="2020-06" db="EMBL/GenBank/DDBJ databases">
        <authorList>
            <consortium name="Plant Systems Biology data submission"/>
        </authorList>
    </citation>
    <scope>NUCLEOTIDE SEQUENCE</scope>
    <source>
        <strain evidence="4">D6</strain>
    </source>
</reference>
<dbReference type="InterPro" id="IPR001048">
    <property type="entry name" value="Asp/Glu/Uridylate_kinase"/>
</dbReference>
<dbReference type="Proteomes" id="UP001153069">
    <property type="component" value="Unassembled WGS sequence"/>
</dbReference>
<dbReference type="OrthoDB" id="438291at2759"/>
<keyword evidence="1" id="KW-0808">Transferase</keyword>
<dbReference type="PANTHER" id="PTHR30602:SF12">
    <property type="entry name" value="AMINO-ACID ACETYLTRANSFERASE NAGS1, CHLOROPLASTIC-RELATED"/>
    <property type="match status" value="1"/>
</dbReference>
<dbReference type="GO" id="GO:0006526">
    <property type="term" value="P:L-arginine biosynthetic process"/>
    <property type="evidence" value="ECO:0007669"/>
    <property type="project" value="InterPro"/>
</dbReference>
<dbReference type="Gene3D" id="3.40.1160.10">
    <property type="entry name" value="Acetylglutamate kinase-like"/>
    <property type="match status" value="1"/>
</dbReference>
<comment type="caution">
    <text evidence="4">The sequence shown here is derived from an EMBL/GenBank/DDBJ whole genome shotgun (WGS) entry which is preliminary data.</text>
</comment>
<dbReference type="GO" id="GO:0004042">
    <property type="term" value="F:L-glutamate N-acetyltransferase activity"/>
    <property type="evidence" value="ECO:0007669"/>
    <property type="project" value="InterPro"/>
</dbReference>
<keyword evidence="2" id="KW-0012">Acyltransferase</keyword>
<accession>A0A9N8E5R1</accession>
<proteinExistence type="predicted"/>
<dbReference type="InterPro" id="IPR036393">
    <property type="entry name" value="AceGlu_kinase-like_sf"/>
</dbReference>
<organism evidence="4 5">
    <name type="scientific">Seminavis robusta</name>
    <dbReference type="NCBI Taxonomy" id="568900"/>
    <lineage>
        <taxon>Eukaryota</taxon>
        <taxon>Sar</taxon>
        <taxon>Stramenopiles</taxon>
        <taxon>Ochrophyta</taxon>
        <taxon>Bacillariophyta</taxon>
        <taxon>Bacillariophyceae</taxon>
        <taxon>Bacillariophycidae</taxon>
        <taxon>Naviculales</taxon>
        <taxon>Naviculaceae</taxon>
        <taxon>Seminavis</taxon>
    </lineage>
</organism>
<keyword evidence="5" id="KW-1185">Reference proteome</keyword>
<sequence>MKFSRCNLMASVTAATSLLAGNAIAFVNRPLHHGMPHVRTSVAYRTNTENDVLETTSSTAAPLAPESFLWEDPTETLWNGQKQQHNGRQEPPSVAELAQRLESSYRLDHDPSLVEFVPSERYNHVPKVNDHEVPQDDDHYPYAAMLQGSAHYIANHLGEIAVFYIPGEWLHKPNQLFDSFLEDVSLARLMGMKIVLVADCRLENDASCGQDIYDHPHECHNSLRVTTDENMRQMEEEAGYIRFEVERKMNRFLKKHLVYDRNDQEGNVVGGNMFYSARAFGKVPGSDEDFEHTGFVQRVYTDNIRQALDNNDVVLLTTVGCSMQGESVNVNGQHLAASVAASLNAYKLIYMANQGSVLSEKESQGKFFQEIPLSFAQQLCDYHKVRVHKTGFANFEHARQRLPPRAVELLLNLAWGSWAIDQGVTRAHVVNPKDGALLEELFTSKNGANTCLYHDDENLTEDDAGWLDAEDTDDWNEFFSEAAAQETL</sequence>
<dbReference type="AlphaFoldDB" id="A0A9N8E5R1"/>
<dbReference type="EMBL" id="CAICTM010000525">
    <property type="protein sequence ID" value="CAB9512254.1"/>
    <property type="molecule type" value="Genomic_DNA"/>
</dbReference>
<dbReference type="InterPro" id="IPR010167">
    <property type="entry name" value="NH2A_AcTrfase"/>
</dbReference>
<protein>
    <submittedName>
        <fullName evidence="4">Amino-acid acetyltransferase</fullName>
    </submittedName>
</protein>
<evidence type="ECO:0000313" key="4">
    <source>
        <dbReference type="EMBL" id="CAB9512254.1"/>
    </source>
</evidence>
<dbReference type="Pfam" id="PF00696">
    <property type="entry name" value="AA_kinase"/>
    <property type="match status" value="1"/>
</dbReference>
<evidence type="ECO:0000256" key="2">
    <source>
        <dbReference type="ARBA" id="ARBA00023315"/>
    </source>
</evidence>
<evidence type="ECO:0000256" key="1">
    <source>
        <dbReference type="ARBA" id="ARBA00022679"/>
    </source>
</evidence>
<feature type="domain" description="Aspartate/glutamate/uridylate kinase" evidence="3">
    <location>
        <begin position="287"/>
        <end position="372"/>
    </location>
</feature>
<evidence type="ECO:0000259" key="3">
    <source>
        <dbReference type="Pfam" id="PF00696"/>
    </source>
</evidence>
<name>A0A9N8E5R1_9STRA</name>
<gene>
    <name evidence="4" type="ORF">SEMRO_526_G160390.1</name>
</gene>
<dbReference type="PANTHER" id="PTHR30602">
    <property type="entry name" value="AMINO-ACID ACETYLTRANSFERASE"/>
    <property type="match status" value="1"/>
</dbReference>